<gene>
    <name evidence="1" type="ORF">J2S45_002063</name>
</gene>
<dbReference type="Proteomes" id="UP001230145">
    <property type="component" value="Unassembled WGS sequence"/>
</dbReference>
<keyword evidence="2" id="KW-1185">Reference proteome</keyword>
<dbReference type="EMBL" id="JAUSQL010000001">
    <property type="protein sequence ID" value="MDP9833384.1"/>
    <property type="molecule type" value="Genomic_DNA"/>
</dbReference>
<evidence type="ECO:0008006" key="3">
    <source>
        <dbReference type="Google" id="ProtNLM"/>
    </source>
</evidence>
<evidence type="ECO:0000313" key="2">
    <source>
        <dbReference type="Proteomes" id="UP001230145"/>
    </source>
</evidence>
<proteinExistence type="predicted"/>
<organism evidence="1 2">
    <name type="scientific">Trueperella abortisuis</name>
    <dbReference type="NCBI Taxonomy" id="445930"/>
    <lineage>
        <taxon>Bacteria</taxon>
        <taxon>Bacillati</taxon>
        <taxon>Actinomycetota</taxon>
        <taxon>Actinomycetes</taxon>
        <taxon>Actinomycetales</taxon>
        <taxon>Actinomycetaceae</taxon>
        <taxon>Trueperella</taxon>
    </lineage>
</organism>
<name>A0ABT9PLV1_9ACTO</name>
<reference evidence="1 2" key="1">
    <citation type="submission" date="2023-07" db="EMBL/GenBank/DDBJ databases">
        <title>Sequencing the genomes of 1000 actinobacteria strains.</title>
        <authorList>
            <person name="Klenk H.-P."/>
        </authorList>
    </citation>
    <scope>NUCLEOTIDE SEQUENCE [LARGE SCALE GENOMIC DNA]</scope>
    <source>
        <strain evidence="1 2">DSM 19515</strain>
    </source>
</reference>
<dbReference type="RefSeq" id="WP_307635354.1">
    <property type="nucleotide sequence ID" value="NZ_JAUSQL010000001.1"/>
</dbReference>
<accession>A0ABT9PLV1</accession>
<sequence length="404" mass="44701">MAILVAATTLLSGCSNNSDDHEVDLGDYEWAIFMSEYRNTGLLPRSLIGYVALVRADGSYDLIEHEGMDQGQISWTEHGINFADVKGDHWMTADGGAAVEQDRVGLMDGLVTLSDGVTRVGVYNGGFQEDGYREEVVISRPDSSERHALNTVGFYPMISVCKDDVYAAYSMTPEDGDARFIFDQIVEDGALKHVSVGTYSVPFSEFGYFANDAPCVEDRIYFLGNFINYDGEQRVVDELLAPHMQSNTWGNNEALALVSVDSTTGELNWLPLTTENGASLDLGSDEDDYSVYDAHSLDDKGNFVWFGGNGVLYRTDVATGQTSILSDELERDLQPDAPEWLYHFSSDENTATVLVEDTQDPLAQPRIVVFDKTTGKIIKDIQINGLKHDVPEFMIFRDIAQKPV</sequence>
<protein>
    <recommendedName>
        <fullName evidence="3">Lipoprotein</fullName>
    </recommendedName>
</protein>
<comment type="caution">
    <text evidence="1">The sequence shown here is derived from an EMBL/GenBank/DDBJ whole genome shotgun (WGS) entry which is preliminary data.</text>
</comment>
<evidence type="ECO:0000313" key="1">
    <source>
        <dbReference type="EMBL" id="MDP9833384.1"/>
    </source>
</evidence>